<proteinExistence type="predicted"/>
<dbReference type="PROSITE" id="PS51782">
    <property type="entry name" value="LYSM"/>
    <property type="match status" value="2"/>
</dbReference>
<name>A0AAD4CNE2_ASPNN</name>
<protein>
    <recommendedName>
        <fullName evidence="9">Carbohydrate-binding module family 18 protein</fullName>
    </recommendedName>
</protein>
<dbReference type="SMART" id="SM00270">
    <property type="entry name" value="ChtBD1"/>
    <property type="match status" value="2"/>
</dbReference>
<evidence type="ECO:0000256" key="3">
    <source>
        <dbReference type="PROSITE-ProRule" id="PRU00261"/>
    </source>
</evidence>
<keyword evidence="2" id="KW-0843">Virulence</keyword>
<keyword evidence="8" id="KW-1185">Reference proteome</keyword>
<comment type="caution">
    <text evidence="3">Lacks conserved residue(s) required for the propagation of feature annotation.</text>
</comment>
<feature type="disulfide bond" evidence="3">
    <location>
        <begin position="484"/>
        <end position="498"/>
    </location>
</feature>
<feature type="domain" description="Chitin-binding type-1" evidence="5">
    <location>
        <begin position="516"/>
        <end position="562"/>
    </location>
</feature>
<dbReference type="Gene3D" id="3.30.60.10">
    <property type="entry name" value="Endochitinase-like"/>
    <property type="match status" value="2"/>
</dbReference>
<dbReference type="Proteomes" id="UP001194746">
    <property type="component" value="Unassembled WGS sequence"/>
</dbReference>
<evidence type="ECO:0000313" key="8">
    <source>
        <dbReference type="Proteomes" id="UP001194746"/>
    </source>
</evidence>
<evidence type="ECO:0000256" key="1">
    <source>
        <dbReference type="ARBA" id="ARBA00022669"/>
    </source>
</evidence>
<gene>
    <name evidence="7" type="ORF">FE257_007035</name>
</gene>
<evidence type="ECO:0000259" key="5">
    <source>
        <dbReference type="PROSITE" id="PS50941"/>
    </source>
</evidence>
<dbReference type="InterPro" id="IPR036861">
    <property type="entry name" value="Endochitinase-like_sf"/>
</dbReference>
<evidence type="ECO:0000313" key="7">
    <source>
        <dbReference type="EMBL" id="KAF9889729.1"/>
    </source>
</evidence>
<comment type="caution">
    <text evidence="7">The sequence shown here is derived from an EMBL/GenBank/DDBJ whole genome shotgun (WGS) entry which is preliminary data.</text>
</comment>
<dbReference type="GO" id="GO:0008061">
    <property type="term" value="F:chitin binding"/>
    <property type="evidence" value="ECO:0007669"/>
    <property type="project" value="UniProtKB-UniRule"/>
</dbReference>
<reference evidence="7" key="2">
    <citation type="submission" date="2020-02" db="EMBL/GenBank/DDBJ databases">
        <authorList>
            <person name="Gilchrist C.L.M."/>
            <person name="Chooi Y.-H."/>
        </authorList>
    </citation>
    <scope>NUCLEOTIDE SEQUENCE</scope>
    <source>
        <strain evidence="7">MST-FP2251</strain>
    </source>
</reference>
<dbReference type="PANTHER" id="PTHR34997:SF1">
    <property type="entry name" value="PEPTIDOGLYCAN-BINDING LYSIN DOMAIN"/>
    <property type="match status" value="1"/>
</dbReference>
<feature type="chain" id="PRO_5042062483" description="Carbohydrate-binding module family 18 protein" evidence="4">
    <location>
        <begin position="20"/>
        <end position="614"/>
    </location>
</feature>
<dbReference type="SMART" id="SM00257">
    <property type="entry name" value="LysM"/>
    <property type="match status" value="2"/>
</dbReference>
<sequence>MKNWKTSFVAIGLARVSSAFFVFPEDVNGEALTEAYGIGSACFAALNSTIDCDPATVAKVHKPDDVYWTADDVEALCTASCRADITSWVSKANTACDGDTMPVGGMIMSAKFLPLVYQHGFNVACLESSDGENCVQQSYDWQGSFARSYPPDYCANSDMNAPECSDPDFDISEVTSEDRSVVTLYPDSLKCSDCFVHLWRLRLEDPLLGRNNSYTPYLETEFESLQSACSTTVAATIPQETMVKGTQTIPAGAPSPTPKPCNGQVVDAPSSLTCQALAEKYNVPLGAAYGATGGDEVEADCAITETAACLPKACELLTLEGPDIWQVTCESIAASNNITINQFLAWNPTRLGECDEFGYGETVCIGPPGGTYTLPPPISNPSGTGGYHTTATPAVPTQPGAIDKCGLYYIVTGTDTCESISLRYGLTLEEFLSYNTDVLPSCSNLWLDYSVCVAPVTPLPTSTNGKCGPSHGDTTCEGSGFGDCCSREGKCGSGEEYCSYENCASGKCFEKNISPDGTCGGVGTGYTCPGSQFGDCCSTAGYCGSSSEYCGPGNCSAGFCDPNVGGKTPDGTCGPEYAGNYTCTGTQFGACCSAYGFVSTLMLKPNSAYEEDIN</sequence>
<dbReference type="Pfam" id="PF01476">
    <property type="entry name" value="LysM"/>
    <property type="match status" value="2"/>
</dbReference>
<dbReference type="InterPro" id="IPR052210">
    <property type="entry name" value="LysM1-like"/>
</dbReference>
<dbReference type="SUPFAM" id="SSF54106">
    <property type="entry name" value="LysM domain"/>
    <property type="match status" value="1"/>
</dbReference>
<dbReference type="PANTHER" id="PTHR34997">
    <property type="entry name" value="AM15"/>
    <property type="match status" value="1"/>
</dbReference>
<feature type="domain" description="LysM" evidence="6">
    <location>
        <begin position="315"/>
        <end position="365"/>
    </location>
</feature>
<keyword evidence="3" id="KW-1015">Disulfide bond</keyword>
<dbReference type="InterPro" id="IPR036779">
    <property type="entry name" value="LysM_dom_sf"/>
</dbReference>
<feature type="signal peptide" evidence="4">
    <location>
        <begin position="1"/>
        <end position="19"/>
    </location>
</feature>
<dbReference type="EMBL" id="VCAU01000033">
    <property type="protein sequence ID" value="KAF9889729.1"/>
    <property type="molecule type" value="Genomic_DNA"/>
</dbReference>
<keyword evidence="4" id="KW-0732">Signal</keyword>
<organism evidence="7 8">
    <name type="scientific">Aspergillus nanangensis</name>
    <dbReference type="NCBI Taxonomy" id="2582783"/>
    <lineage>
        <taxon>Eukaryota</taxon>
        <taxon>Fungi</taxon>
        <taxon>Dikarya</taxon>
        <taxon>Ascomycota</taxon>
        <taxon>Pezizomycotina</taxon>
        <taxon>Eurotiomycetes</taxon>
        <taxon>Eurotiomycetidae</taxon>
        <taxon>Eurotiales</taxon>
        <taxon>Aspergillaceae</taxon>
        <taxon>Aspergillus</taxon>
        <taxon>Aspergillus subgen. Circumdati</taxon>
    </lineage>
</organism>
<dbReference type="AlphaFoldDB" id="A0AAD4CNE2"/>
<dbReference type="PROSITE" id="PS50941">
    <property type="entry name" value="CHIT_BIND_I_2"/>
    <property type="match status" value="2"/>
</dbReference>
<feature type="domain" description="Chitin-binding type-1" evidence="5">
    <location>
        <begin position="464"/>
        <end position="510"/>
    </location>
</feature>
<evidence type="ECO:0000259" key="6">
    <source>
        <dbReference type="PROSITE" id="PS51782"/>
    </source>
</evidence>
<keyword evidence="1 3" id="KW-0147">Chitin-binding</keyword>
<evidence type="ECO:0008006" key="9">
    <source>
        <dbReference type="Google" id="ProtNLM"/>
    </source>
</evidence>
<accession>A0AAD4CNE2</accession>
<dbReference type="InterPro" id="IPR001002">
    <property type="entry name" value="Chitin-bd_1"/>
</dbReference>
<dbReference type="CDD" id="cd00118">
    <property type="entry name" value="LysM"/>
    <property type="match status" value="2"/>
</dbReference>
<evidence type="ECO:0000256" key="2">
    <source>
        <dbReference type="ARBA" id="ARBA00023026"/>
    </source>
</evidence>
<dbReference type="SUPFAM" id="SSF57016">
    <property type="entry name" value="Plant lectins/antimicrobial peptides"/>
    <property type="match status" value="1"/>
</dbReference>
<evidence type="ECO:0000256" key="4">
    <source>
        <dbReference type="SAM" id="SignalP"/>
    </source>
</evidence>
<feature type="disulfide bond" evidence="3">
    <location>
        <begin position="536"/>
        <end position="550"/>
    </location>
</feature>
<reference evidence="7" key="1">
    <citation type="journal article" date="2019" name="Beilstein J. Org. Chem.">
        <title>Nanangenines: drimane sesquiterpenoids as the dominant metabolite cohort of a novel Australian fungus, Aspergillus nanangensis.</title>
        <authorList>
            <person name="Lacey H.J."/>
            <person name="Gilchrist C.L.M."/>
            <person name="Crombie A."/>
            <person name="Kalaitzis J.A."/>
            <person name="Vuong D."/>
            <person name="Rutledge P.J."/>
            <person name="Turner P."/>
            <person name="Pitt J.I."/>
            <person name="Lacey E."/>
            <person name="Chooi Y.H."/>
            <person name="Piggott A.M."/>
        </authorList>
    </citation>
    <scope>NUCLEOTIDE SEQUENCE</scope>
    <source>
        <strain evidence="7">MST-FP2251</strain>
    </source>
</reference>
<feature type="domain" description="LysM" evidence="6">
    <location>
        <begin position="407"/>
        <end position="453"/>
    </location>
</feature>
<dbReference type="InterPro" id="IPR018392">
    <property type="entry name" value="LysM"/>
</dbReference>
<dbReference type="Gene3D" id="3.10.350.10">
    <property type="entry name" value="LysM domain"/>
    <property type="match status" value="2"/>
</dbReference>